<organism evidence="2 3">
    <name type="scientific">Caerostris extrusa</name>
    <name type="common">Bark spider</name>
    <name type="synonym">Caerostris bankana</name>
    <dbReference type="NCBI Taxonomy" id="172846"/>
    <lineage>
        <taxon>Eukaryota</taxon>
        <taxon>Metazoa</taxon>
        <taxon>Ecdysozoa</taxon>
        <taxon>Arthropoda</taxon>
        <taxon>Chelicerata</taxon>
        <taxon>Arachnida</taxon>
        <taxon>Araneae</taxon>
        <taxon>Araneomorphae</taxon>
        <taxon>Entelegynae</taxon>
        <taxon>Araneoidea</taxon>
        <taxon>Araneidae</taxon>
        <taxon>Caerostris</taxon>
    </lineage>
</organism>
<gene>
    <name evidence="2" type="ORF">CEXT_771851</name>
</gene>
<reference evidence="2 3" key="1">
    <citation type="submission" date="2021-06" db="EMBL/GenBank/DDBJ databases">
        <title>Caerostris extrusa draft genome.</title>
        <authorList>
            <person name="Kono N."/>
            <person name="Arakawa K."/>
        </authorList>
    </citation>
    <scope>NUCLEOTIDE SEQUENCE [LARGE SCALE GENOMIC DNA]</scope>
</reference>
<comment type="caution">
    <text evidence="2">The sequence shown here is derived from an EMBL/GenBank/DDBJ whole genome shotgun (WGS) entry which is preliminary data.</text>
</comment>
<protein>
    <submittedName>
        <fullName evidence="2">Uncharacterized protein</fullName>
    </submittedName>
</protein>
<sequence>MHGSMLNDIDTIEEDVLLRWVYCSSDIPPRKPGTLRDKRAVVQNDSRPANERDSRGQQLFSIIRPTQGQRRAGKEHISPLSRSEKKKSFGSKKKKKERSTLVQLSGSFKLSSSDQHYQPPRIQITYFRNIRFVAKHECFSMTAPVAGRSTETNVTVLQNDNPSKQT</sequence>
<evidence type="ECO:0000256" key="1">
    <source>
        <dbReference type="SAM" id="MobiDB-lite"/>
    </source>
</evidence>
<evidence type="ECO:0000313" key="2">
    <source>
        <dbReference type="EMBL" id="GIY25409.1"/>
    </source>
</evidence>
<accession>A0AAV4RWB3</accession>
<dbReference type="Proteomes" id="UP001054945">
    <property type="component" value="Unassembled WGS sequence"/>
</dbReference>
<dbReference type="EMBL" id="BPLR01008536">
    <property type="protein sequence ID" value="GIY25409.1"/>
    <property type="molecule type" value="Genomic_DNA"/>
</dbReference>
<proteinExistence type="predicted"/>
<feature type="compositionally biased region" description="Basic and acidic residues" evidence="1">
    <location>
        <begin position="72"/>
        <end position="87"/>
    </location>
</feature>
<feature type="compositionally biased region" description="Polar residues" evidence="1">
    <location>
        <begin position="56"/>
        <end position="69"/>
    </location>
</feature>
<feature type="region of interest" description="Disordered" evidence="1">
    <location>
        <begin position="29"/>
        <end position="101"/>
    </location>
</feature>
<feature type="compositionally biased region" description="Basic residues" evidence="1">
    <location>
        <begin position="88"/>
        <end position="97"/>
    </location>
</feature>
<name>A0AAV4RWB3_CAEEX</name>
<dbReference type="AlphaFoldDB" id="A0AAV4RWB3"/>
<keyword evidence="3" id="KW-1185">Reference proteome</keyword>
<evidence type="ECO:0000313" key="3">
    <source>
        <dbReference type="Proteomes" id="UP001054945"/>
    </source>
</evidence>